<evidence type="ECO:0000313" key="2">
    <source>
        <dbReference type="Proteomes" id="UP001365542"/>
    </source>
</evidence>
<gene>
    <name evidence="1" type="ORF">TWF694_009797</name>
</gene>
<evidence type="ECO:0000313" key="1">
    <source>
        <dbReference type="EMBL" id="KAK6539588.1"/>
    </source>
</evidence>
<sequence>MLEQCQYPSRLPRNLLITVNGRFFDRAAEFSFGDGWPIFSVASIPAPGELCTTGDWHAWAKDPTIHELPYPGKIYEGKHIALVKQIEYNCTFNCPEPF</sequence>
<dbReference type="Proteomes" id="UP001365542">
    <property type="component" value="Unassembled WGS sequence"/>
</dbReference>
<name>A0AAV9XBX4_9PEZI</name>
<protein>
    <submittedName>
        <fullName evidence="1">Uncharacterized protein</fullName>
    </submittedName>
</protein>
<comment type="caution">
    <text evidence="1">The sequence shown here is derived from an EMBL/GenBank/DDBJ whole genome shotgun (WGS) entry which is preliminary data.</text>
</comment>
<reference evidence="1 2" key="1">
    <citation type="submission" date="2019-10" db="EMBL/GenBank/DDBJ databases">
        <authorList>
            <person name="Palmer J.M."/>
        </authorList>
    </citation>
    <scope>NUCLEOTIDE SEQUENCE [LARGE SCALE GENOMIC DNA]</scope>
    <source>
        <strain evidence="1 2">TWF694</strain>
    </source>
</reference>
<accession>A0AAV9XBX4</accession>
<dbReference type="EMBL" id="JAVHJO010000006">
    <property type="protein sequence ID" value="KAK6539588.1"/>
    <property type="molecule type" value="Genomic_DNA"/>
</dbReference>
<dbReference type="AlphaFoldDB" id="A0AAV9XBX4"/>
<keyword evidence="2" id="KW-1185">Reference proteome</keyword>
<proteinExistence type="predicted"/>
<organism evidence="1 2">
    <name type="scientific">Orbilia ellipsospora</name>
    <dbReference type="NCBI Taxonomy" id="2528407"/>
    <lineage>
        <taxon>Eukaryota</taxon>
        <taxon>Fungi</taxon>
        <taxon>Dikarya</taxon>
        <taxon>Ascomycota</taxon>
        <taxon>Pezizomycotina</taxon>
        <taxon>Orbiliomycetes</taxon>
        <taxon>Orbiliales</taxon>
        <taxon>Orbiliaceae</taxon>
        <taxon>Orbilia</taxon>
    </lineage>
</organism>